<reference evidence="2 3" key="1">
    <citation type="submission" date="2024-04" db="EMBL/GenBank/DDBJ databases">
        <authorList>
            <person name="Fracassetti M."/>
        </authorList>
    </citation>
    <scope>NUCLEOTIDE SEQUENCE [LARGE SCALE GENOMIC DNA]</scope>
</reference>
<keyword evidence="3" id="KW-1185">Reference proteome</keyword>
<feature type="signal peptide" evidence="1">
    <location>
        <begin position="1"/>
        <end position="27"/>
    </location>
</feature>
<dbReference type="AlphaFoldDB" id="A0AAV2F180"/>
<evidence type="ECO:0000256" key="1">
    <source>
        <dbReference type="SAM" id="SignalP"/>
    </source>
</evidence>
<evidence type="ECO:0000313" key="3">
    <source>
        <dbReference type="Proteomes" id="UP001497516"/>
    </source>
</evidence>
<sequence length="75" mass="8107">MIACYSCILHSLLVFLAYHLPNPMVQSHRAKKFPSTDSSHLNGASFGGPGCMSNVKILSKSKDNTQDINVGADLE</sequence>
<dbReference type="Proteomes" id="UP001497516">
    <property type="component" value="Chromosome 6"/>
</dbReference>
<protein>
    <submittedName>
        <fullName evidence="2">Uncharacterized protein</fullName>
    </submittedName>
</protein>
<organism evidence="2 3">
    <name type="scientific">Linum trigynum</name>
    <dbReference type="NCBI Taxonomy" id="586398"/>
    <lineage>
        <taxon>Eukaryota</taxon>
        <taxon>Viridiplantae</taxon>
        <taxon>Streptophyta</taxon>
        <taxon>Embryophyta</taxon>
        <taxon>Tracheophyta</taxon>
        <taxon>Spermatophyta</taxon>
        <taxon>Magnoliopsida</taxon>
        <taxon>eudicotyledons</taxon>
        <taxon>Gunneridae</taxon>
        <taxon>Pentapetalae</taxon>
        <taxon>rosids</taxon>
        <taxon>fabids</taxon>
        <taxon>Malpighiales</taxon>
        <taxon>Linaceae</taxon>
        <taxon>Linum</taxon>
    </lineage>
</organism>
<feature type="chain" id="PRO_5043595397" evidence="1">
    <location>
        <begin position="28"/>
        <end position="75"/>
    </location>
</feature>
<evidence type="ECO:0000313" key="2">
    <source>
        <dbReference type="EMBL" id="CAL1391768.1"/>
    </source>
</evidence>
<accession>A0AAV2F180</accession>
<keyword evidence="1" id="KW-0732">Signal</keyword>
<dbReference type="EMBL" id="OZ034819">
    <property type="protein sequence ID" value="CAL1391768.1"/>
    <property type="molecule type" value="Genomic_DNA"/>
</dbReference>
<name>A0AAV2F180_9ROSI</name>
<proteinExistence type="predicted"/>
<gene>
    <name evidence="2" type="ORF">LTRI10_LOCUS32459</name>
</gene>